<keyword evidence="1" id="KW-0732">Signal</keyword>
<accession>A0A916QF94</accession>
<dbReference type="SMART" id="SM00327">
    <property type="entry name" value="VWA"/>
    <property type="match status" value="1"/>
</dbReference>
<evidence type="ECO:0000256" key="1">
    <source>
        <dbReference type="SAM" id="SignalP"/>
    </source>
</evidence>
<reference evidence="3" key="1">
    <citation type="submission" date="2020-08" db="EMBL/GenBank/DDBJ databases">
        <authorList>
            <person name="Uke A."/>
            <person name="Chhe C."/>
            <person name="Baramee S."/>
            <person name="Kosugi A."/>
        </authorList>
    </citation>
    <scope>NUCLEOTIDE SEQUENCE</scope>
    <source>
        <strain evidence="3">DA-C8</strain>
    </source>
</reference>
<comment type="caution">
    <text evidence="3">The sequence shown here is derived from an EMBL/GenBank/DDBJ whole genome shotgun (WGS) entry which is preliminary data.</text>
</comment>
<keyword evidence="4" id="KW-1185">Reference proteome</keyword>
<dbReference type="InterPro" id="IPR002035">
    <property type="entry name" value="VWF_A"/>
</dbReference>
<dbReference type="PANTHER" id="PTHR10579:SF177">
    <property type="entry name" value="CALCIUM-ACTIVATED CHLORIDE CHANNEL REGULATOR 4-LIKE PROTEIN"/>
    <property type="match status" value="1"/>
</dbReference>
<gene>
    <name evidence="3" type="ORF">PRECH8_16490</name>
</gene>
<sequence length="1030" mass="113154">MRSKAFKRVLRMALVVLLCMALVPIQAFASDSLRLSGSREASKTEIIINEEFTIEYCVKPEGVFTQRAPINVAFAMDVSGSMNFNVSNKDKRTRLSIAKESAKLITKKFRTANYGDQIGLVTFESHPHHHHNLTTNYNQIDRTIDRLTANGGTNIQMGLDYAYEVVKNADPNNRYIILLTDGAATAYYYYYELFGRTYGPILGQDSRGTTAKRYAMEKADEIARHGVPVFTIALATAGTDEVDLELLDYISTKTGGESFTATNPDELDQAFEKILELIDPSFKDVVLTQPLPDGFELAADNAGAAIKNGVVEIDLGQIAHDSKASKCVPIKFKYTGSPATVKLPEAKVTYKLNGEPRETIIDDEIILKFYDALGLQGKVAASAALSDEELSEWNKNDAAGITYTLNPTGALIRSNNQLRNVKIVHQLPEGVQAVADNSTAGLSVQNEGRTIVIELGNLNIANHQPITRDVKLQFLYAGTFNLAETEAYVEYIDNIGSNKRVPLVNELPVFDVKVILIDQWNNRYIGDGEGVVTRVSHEGDTQWYVDLSENPISSLAFADTGHTSVLVDFAGEEETETLNLLPSAPNVTITDYYGNVIAEGDVEYKRGKGKLAAADANPGLPHNTIYVDDSFTTRYVDRYEYRVDHGPWKAFLPSDTKAITENGENLTIEVRAVTKAIGDGAAVHYGDVKLRTVSLDGVLPIIPALNDSHIRIVGSDLVYTIPNAFSDAHSGIRTDAEGDEVFTVKIGNAAPIERKINADGLVVRIPIEAVMNGQALFEVEDKVGNNKSGVFPMVSDTEKPLIQIVLDPKQTYTKNGTDRTYEAVNGDNTPFDYTTSENAKLKITVRDNESNLQSAQYKLDNGAYVDLPINGQVAAAELDLAEILGNDYNGWHRLEVKASDLFGNEATTTYVFMVNTGPAGTPSVEGLDGTSYTGNVSNKPLKVKLDAESVVEGNHNRNAVKIKTVYYMITDNANKPNLDHSEWKEMGSDSIIVSKEGTSYVHFKIVDEMGVESEVITSDRLNINFNQNRY</sequence>
<protein>
    <recommendedName>
        <fullName evidence="2">VWFA domain-containing protein</fullName>
    </recommendedName>
</protein>
<dbReference type="EMBL" id="BMAQ01000017">
    <property type="protein sequence ID" value="GFR38353.1"/>
    <property type="molecule type" value="Genomic_DNA"/>
</dbReference>
<dbReference type="AlphaFoldDB" id="A0A916QF94"/>
<dbReference type="InterPro" id="IPR051266">
    <property type="entry name" value="CLCR"/>
</dbReference>
<evidence type="ECO:0000313" key="4">
    <source>
        <dbReference type="Proteomes" id="UP000654993"/>
    </source>
</evidence>
<evidence type="ECO:0000259" key="2">
    <source>
        <dbReference type="PROSITE" id="PS50234"/>
    </source>
</evidence>
<dbReference type="Proteomes" id="UP000654993">
    <property type="component" value="Unassembled WGS sequence"/>
</dbReference>
<organism evidence="3 4">
    <name type="scientific">Insulibacter thermoxylanivorax</name>
    <dbReference type="NCBI Taxonomy" id="2749268"/>
    <lineage>
        <taxon>Bacteria</taxon>
        <taxon>Bacillati</taxon>
        <taxon>Bacillota</taxon>
        <taxon>Bacilli</taxon>
        <taxon>Bacillales</taxon>
        <taxon>Paenibacillaceae</taxon>
        <taxon>Insulibacter</taxon>
    </lineage>
</organism>
<dbReference type="Pfam" id="PF13519">
    <property type="entry name" value="VWA_2"/>
    <property type="match status" value="1"/>
</dbReference>
<dbReference type="SUPFAM" id="SSF53300">
    <property type="entry name" value="vWA-like"/>
    <property type="match status" value="1"/>
</dbReference>
<dbReference type="CDD" id="cd00198">
    <property type="entry name" value="vWFA"/>
    <property type="match status" value="1"/>
</dbReference>
<feature type="signal peptide" evidence="1">
    <location>
        <begin position="1"/>
        <end position="29"/>
    </location>
</feature>
<proteinExistence type="predicted"/>
<name>A0A916QF94_9BACL</name>
<dbReference type="PANTHER" id="PTHR10579">
    <property type="entry name" value="CALCIUM-ACTIVATED CHLORIDE CHANNEL REGULATOR"/>
    <property type="match status" value="1"/>
</dbReference>
<dbReference type="InterPro" id="IPR036465">
    <property type="entry name" value="vWFA_dom_sf"/>
</dbReference>
<dbReference type="Gene3D" id="3.40.50.410">
    <property type="entry name" value="von Willebrand factor, type A domain"/>
    <property type="match status" value="1"/>
</dbReference>
<dbReference type="PROSITE" id="PS50234">
    <property type="entry name" value="VWFA"/>
    <property type="match status" value="1"/>
</dbReference>
<evidence type="ECO:0000313" key="3">
    <source>
        <dbReference type="EMBL" id="GFR38353.1"/>
    </source>
</evidence>
<dbReference type="RefSeq" id="WP_200966607.1">
    <property type="nucleotide sequence ID" value="NZ_BMAQ01000017.1"/>
</dbReference>
<reference evidence="3" key="2">
    <citation type="journal article" date="2021" name="Data Brief">
        <title>Draft genome sequence data of the facultative, thermophilic, xylanolytic bacterium Paenibacillus sp. strain DA-C8.</title>
        <authorList>
            <person name="Chhe C."/>
            <person name="Uke A."/>
            <person name="Baramee S."/>
            <person name="Ungkulpasvich U."/>
            <person name="Tachaapaikoon C."/>
            <person name="Pason P."/>
            <person name="Waeonukul R."/>
            <person name="Ratanakhanokchai K."/>
            <person name="Kosugi A."/>
        </authorList>
    </citation>
    <scope>NUCLEOTIDE SEQUENCE</scope>
    <source>
        <strain evidence="3">DA-C8</strain>
    </source>
</reference>
<feature type="chain" id="PRO_5036735818" description="VWFA domain-containing protein" evidence="1">
    <location>
        <begin position="30"/>
        <end position="1030"/>
    </location>
</feature>
<feature type="domain" description="VWFA" evidence="2">
    <location>
        <begin position="71"/>
        <end position="274"/>
    </location>
</feature>